<dbReference type="AlphaFoldDB" id="A0A1E5T740"/>
<dbReference type="OrthoDB" id="1523128at2"/>
<keyword evidence="2" id="KW-1133">Transmembrane helix</keyword>
<sequence length="590" mass="66577">MSRAAKNWFFAFLLFSVNLIAQQSRIDSVRKQIPLLSGKEKVDALNSLTRGLMYSTPEEAMALSNEAIDLSENTNYKEGIAMALINQGVIFNGKSLYNEAEEVLIRAKDISETADFQRGLAYSNLSLVTISMRRNDYARALELSFSGIDAAKKIANADLEVSNLINIGSIKQTLKDYASAEQYLLEARALAESNANIGAIRWGQINGSLGILSAVNKDYGSALTYFQEALQVFEELDSQAHTANLLLNMGYSYAQLGDVNNANEHYDQAEDIWIALRNERSLGIIQKNRGELMMSISEFRPAIDFLEQALKKEAFLDDQVLSEVYSLLSEANESISNHKKALTYHKQYVSLKDSITSRTNQKNITGMTERFEFQKMKAEKELELQQIEIENLKIVKSRQVILIVAAVLLMITFWAVWNRNKLKTKLIIKEKDRLIANQKVVLQQHQFETEKEGLVAYAKGLLSSNESLEKKALELEEKLELDKGINADLDGLLAKIHFAVNGDKDWAAFVLYFEAVYPQFFSLIESNKQVQLTNSEQRLLALLKINLSNKEIAALLNISSDSVIRAKYRLKQKLGFVETKEMLVFLSELA</sequence>
<feature type="transmembrane region" description="Helical" evidence="2">
    <location>
        <begin position="400"/>
        <end position="417"/>
    </location>
</feature>
<dbReference type="InterPro" id="IPR000792">
    <property type="entry name" value="Tscrpt_reg_LuxR_C"/>
</dbReference>
<organism evidence="5 6">
    <name type="scientific">Roseivirga misakiensis</name>
    <dbReference type="NCBI Taxonomy" id="1563681"/>
    <lineage>
        <taxon>Bacteria</taxon>
        <taxon>Pseudomonadati</taxon>
        <taxon>Bacteroidota</taxon>
        <taxon>Cytophagia</taxon>
        <taxon>Cytophagales</taxon>
        <taxon>Roseivirgaceae</taxon>
        <taxon>Roseivirga</taxon>
    </lineage>
</organism>
<reference evidence="5 6" key="1">
    <citation type="submission" date="2016-08" db="EMBL/GenBank/DDBJ databases">
        <title>Draft genome of Fabibacter sp. strain SK-8.</title>
        <authorList>
            <person name="Wong S.-K."/>
            <person name="Hamasaki K."/>
            <person name="Yoshizawa S."/>
        </authorList>
    </citation>
    <scope>NUCLEOTIDE SEQUENCE [LARGE SCALE GENOMIC DNA]</scope>
    <source>
        <strain evidence="5 6">SK-8</strain>
    </source>
</reference>
<feature type="domain" description="HTH luxR-type" evidence="4">
    <location>
        <begin position="529"/>
        <end position="586"/>
    </location>
</feature>
<dbReference type="InterPro" id="IPR019734">
    <property type="entry name" value="TPR_rpt"/>
</dbReference>
<feature type="coiled-coil region" evidence="1">
    <location>
        <begin position="458"/>
        <end position="485"/>
    </location>
</feature>
<evidence type="ECO:0000256" key="3">
    <source>
        <dbReference type="SAM" id="SignalP"/>
    </source>
</evidence>
<dbReference type="RefSeq" id="WP_069834501.1">
    <property type="nucleotide sequence ID" value="NZ_MDGQ01000003.1"/>
</dbReference>
<dbReference type="InterPro" id="IPR016032">
    <property type="entry name" value="Sig_transdc_resp-reg_C-effctor"/>
</dbReference>
<feature type="chain" id="PRO_5009186163" description="HTH luxR-type domain-containing protein" evidence="3">
    <location>
        <begin position="22"/>
        <end position="590"/>
    </location>
</feature>
<dbReference type="EMBL" id="MDGQ01000003">
    <property type="protein sequence ID" value="OEK07189.1"/>
    <property type="molecule type" value="Genomic_DNA"/>
</dbReference>
<evidence type="ECO:0000256" key="2">
    <source>
        <dbReference type="SAM" id="Phobius"/>
    </source>
</evidence>
<dbReference type="SUPFAM" id="SSF46894">
    <property type="entry name" value="C-terminal effector domain of the bipartite response regulators"/>
    <property type="match status" value="1"/>
</dbReference>
<dbReference type="GO" id="GO:0006355">
    <property type="term" value="P:regulation of DNA-templated transcription"/>
    <property type="evidence" value="ECO:0007669"/>
    <property type="project" value="InterPro"/>
</dbReference>
<dbReference type="Gene3D" id="1.10.10.10">
    <property type="entry name" value="Winged helix-like DNA-binding domain superfamily/Winged helix DNA-binding domain"/>
    <property type="match status" value="1"/>
</dbReference>
<feature type="signal peptide" evidence="3">
    <location>
        <begin position="1"/>
        <end position="21"/>
    </location>
</feature>
<keyword evidence="2" id="KW-0812">Transmembrane</keyword>
<dbReference type="SMART" id="SM00421">
    <property type="entry name" value="HTH_LUXR"/>
    <property type="match status" value="1"/>
</dbReference>
<accession>A0A1E5T740</accession>
<dbReference type="SMART" id="SM00028">
    <property type="entry name" value="TPR"/>
    <property type="match status" value="6"/>
</dbReference>
<evidence type="ECO:0000256" key="1">
    <source>
        <dbReference type="SAM" id="Coils"/>
    </source>
</evidence>
<dbReference type="Gene3D" id="1.25.40.10">
    <property type="entry name" value="Tetratricopeptide repeat domain"/>
    <property type="match status" value="2"/>
</dbReference>
<keyword evidence="3" id="KW-0732">Signal</keyword>
<dbReference type="SUPFAM" id="SSF48452">
    <property type="entry name" value="TPR-like"/>
    <property type="match status" value="2"/>
</dbReference>
<dbReference type="PANTHER" id="PTHR10098">
    <property type="entry name" value="RAPSYN-RELATED"/>
    <property type="match status" value="1"/>
</dbReference>
<dbReference type="STRING" id="1563681.BFP71_05925"/>
<evidence type="ECO:0000313" key="6">
    <source>
        <dbReference type="Proteomes" id="UP000095552"/>
    </source>
</evidence>
<evidence type="ECO:0000259" key="4">
    <source>
        <dbReference type="SMART" id="SM00421"/>
    </source>
</evidence>
<evidence type="ECO:0000313" key="5">
    <source>
        <dbReference type="EMBL" id="OEK07189.1"/>
    </source>
</evidence>
<dbReference type="InterPro" id="IPR011990">
    <property type="entry name" value="TPR-like_helical_dom_sf"/>
</dbReference>
<protein>
    <recommendedName>
        <fullName evidence="4">HTH luxR-type domain-containing protein</fullName>
    </recommendedName>
</protein>
<comment type="caution">
    <text evidence="5">The sequence shown here is derived from an EMBL/GenBank/DDBJ whole genome shotgun (WGS) entry which is preliminary data.</text>
</comment>
<dbReference type="Proteomes" id="UP000095552">
    <property type="component" value="Unassembled WGS sequence"/>
</dbReference>
<keyword evidence="2" id="KW-0472">Membrane</keyword>
<keyword evidence="1" id="KW-0175">Coiled coil</keyword>
<dbReference type="InterPro" id="IPR036388">
    <property type="entry name" value="WH-like_DNA-bd_sf"/>
</dbReference>
<gene>
    <name evidence="5" type="ORF">BFP71_05925</name>
</gene>
<proteinExistence type="predicted"/>
<keyword evidence="6" id="KW-1185">Reference proteome</keyword>
<dbReference type="Pfam" id="PF13181">
    <property type="entry name" value="TPR_8"/>
    <property type="match status" value="1"/>
</dbReference>
<dbReference type="Pfam" id="PF13424">
    <property type="entry name" value="TPR_12"/>
    <property type="match status" value="1"/>
</dbReference>
<dbReference type="GO" id="GO:0003677">
    <property type="term" value="F:DNA binding"/>
    <property type="evidence" value="ECO:0007669"/>
    <property type="project" value="InterPro"/>
</dbReference>
<name>A0A1E5T740_9BACT</name>